<evidence type="ECO:0000313" key="3">
    <source>
        <dbReference type="Proteomes" id="UP001333110"/>
    </source>
</evidence>
<protein>
    <submittedName>
        <fullName evidence="2">Uncharacterized protein</fullName>
    </submittedName>
</protein>
<sequence>MEQLFLETTSRQGEGEEAERAGTVQPGEEKAWGDLTNVFKYLVEDSREDRARLFSVVPSDRTRGRWSSTDTGCPEKPQSLQPQRQSKPNWTRVLGNLLLVTLL</sequence>
<dbReference type="EMBL" id="JAUNZN010000001">
    <property type="protein sequence ID" value="KAK4829666.1"/>
    <property type="molecule type" value="Genomic_DNA"/>
</dbReference>
<accession>A0AAN7SH42</accession>
<evidence type="ECO:0000313" key="2">
    <source>
        <dbReference type="EMBL" id="KAK4829666.1"/>
    </source>
</evidence>
<organism evidence="2 3">
    <name type="scientific">Mycteria americana</name>
    <name type="common">Wood stork</name>
    <dbReference type="NCBI Taxonomy" id="33587"/>
    <lineage>
        <taxon>Eukaryota</taxon>
        <taxon>Metazoa</taxon>
        <taxon>Chordata</taxon>
        <taxon>Craniata</taxon>
        <taxon>Vertebrata</taxon>
        <taxon>Euteleostomi</taxon>
        <taxon>Archelosauria</taxon>
        <taxon>Archosauria</taxon>
        <taxon>Dinosauria</taxon>
        <taxon>Saurischia</taxon>
        <taxon>Theropoda</taxon>
        <taxon>Coelurosauria</taxon>
        <taxon>Aves</taxon>
        <taxon>Neognathae</taxon>
        <taxon>Neoaves</taxon>
        <taxon>Aequornithes</taxon>
        <taxon>Ciconiiformes</taxon>
        <taxon>Ciconiidae</taxon>
        <taxon>Mycteria</taxon>
    </lineage>
</organism>
<feature type="compositionally biased region" description="Polar residues" evidence="1">
    <location>
        <begin position="78"/>
        <end position="87"/>
    </location>
</feature>
<feature type="region of interest" description="Disordered" evidence="1">
    <location>
        <begin position="1"/>
        <end position="25"/>
    </location>
</feature>
<dbReference type="Proteomes" id="UP001333110">
    <property type="component" value="Unassembled WGS sequence"/>
</dbReference>
<reference evidence="2 3" key="1">
    <citation type="journal article" date="2023" name="J. Hered.">
        <title>Chromosome-level genome of the wood stork (Mycteria americana) provides insight into avian chromosome evolution.</title>
        <authorList>
            <person name="Flamio R. Jr."/>
            <person name="Ramstad K.M."/>
        </authorList>
    </citation>
    <scope>NUCLEOTIDE SEQUENCE [LARGE SCALE GENOMIC DNA]</scope>
    <source>
        <strain evidence="2">JAX WOST 10</strain>
    </source>
</reference>
<comment type="caution">
    <text evidence="2">The sequence shown here is derived from an EMBL/GenBank/DDBJ whole genome shotgun (WGS) entry which is preliminary data.</text>
</comment>
<keyword evidence="3" id="KW-1185">Reference proteome</keyword>
<proteinExistence type="predicted"/>
<feature type="region of interest" description="Disordered" evidence="1">
    <location>
        <begin position="61"/>
        <end position="87"/>
    </location>
</feature>
<name>A0AAN7SH42_MYCAM</name>
<feature type="compositionally biased region" description="Polar residues" evidence="1">
    <location>
        <begin position="1"/>
        <end position="12"/>
    </location>
</feature>
<gene>
    <name evidence="2" type="ORF">QYF61_005959</name>
</gene>
<evidence type="ECO:0000256" key="1">
    <source>
        <dbReference type="SAM" id="MobiDB-lite"/>
    </source>
</evidence>
<dbReference type="AlphaFoldDB" id="A0AAN7SH42"/>